<dbReference type="InterPro" id="IPR014711">
    <property type="entry name" value="TopoI_cat_a-hlx-sub_euk"/>
</dbReference>
<evidence type="ECO:0000256" key="3">
    <source>
        <dbReference type="ARBA" id="ARBA00012891"/>
    </source>
</evidence>
<keyword evidence="4" id="KW-0799">Topoisomerase</keyword>
<dbReference type="GO" id="GO:0006265">
    <property type="term" value="P:DNA topological change"/>
    <property type="evidence" value="ECO:0007669"/>
    <property type="project" value="InterPro"/>
</dbReference>
<dbReference type="Gene3D" id="3.30.66.10">
    <property type="entry name" value="DNA topoisomerase I domain"/>
    <property type="match status" value="1"/>
</dbReference>
<evidence type="ECO:0000259" key="8">
    <source>
        <dbReference type="Pfam" id="PF21338"/>
    </source>
</evidence>
<evidence type="ECO:0000313" key="9">
    <source>
        <dbReference type="EMBL" id="NYD67852.1"/>
    </source>
</evidence>
<dbReference type="SUPFAM" id="SSF55869">
    <property type="entry name" value="DNA topoisomerase I domain"/>
    <property type="match status" value="1"/>
</dbReference>
<dbReference type="EMBL" id="SDPM01000001">
    <property type="protein sequence ID" value="RXZ87973.1"/>
    <property type="molecule type" value="Genomic_DNA"/>
</dbReference>
<feature type="domain" description="DNA topoisomerase IB N-terminal" evidence="8">
    <location>
        <begin position="22"/>
        <end position="69"/>
    </location>
</feature>
<evidence type="ECO:0000313" key="12">
    <source>
        <dbReference type="Proteomes" id="UP000581087"/>
    </source>
</evidence>
<dbReference type="SUPFAM" id="SSF56349">
    <property type="entry name" value="DNA breaking-rejoining enzymes"/>
    <property type="match status" value="1"/>
</dbReference>
<protein>
    <recommendedName>
        <fullName evidence="3">DNA topoisomerase</fullName>
        <ecNumber evidence="3">5.6.2.1</ecNumber>
    </recommendedName>
</protein>
<dbReference type="InterPro" id="IPR013500">
    <property type="entry name" value="TopoI_cat_euk"/>
</dbReference>
<dbReference type="GO" id="GO:0003677">
    <property type="term" value="F:DNA binding"/>
    <property type="evidence" value="ECO:0007669"/>
    <property type="project" value="UniProtKB-KW"/>
</dbReference>
<evidence type="ECO:0000256" key="4">
    <source>
        <dbReference type="ARBA" id="ARBA00023029"/>
    </source>
</evidence>
<reference evidence="9 12" key="2">
    <citation type="submission" date="2020-07" db="EMBL/GenBank/DDBJ databases">
        <title>Sequencing the genomes of 1000 actinobacteria strains.</title>
        <authorList>
            <person name="Klenk H.-P."/>
        </authorList>
    </citation>
    <scope>NUCLEOTIDE SEQUENCE [LARGE SCALE GENOMIC DNA]</scope>
    <source>
        <strain evidence="9 12">DSM 23870</strain>
    </source>
</reference>
<dbReference type="EC" id="5.6.2.1" evidence="3"/>
<dbReference type="InterPro" id="IPR049331">
    <property type="entry name" value="Top1B_N_bact"/>
</dbReference>
<dbReference type="Proteomes" id="UP000292686">
    <property type="component" value="Unassembled WGS sequence"/>
</dbReference>
<accession>A0A4Q2MBW2</accession>
<evidence type="ECO:0000256" key="1">
    <source>
        <dbReference type="ARBA" id="ARBA00000213"/>
    </source>
</evidence>
<dbReference type="Proteomes" id="UP000581087">
    <property type="component" value="Unassembled WGS sequence"/>
</dbReference>
<dbReference type="RefSeq" id="WP_129172237.1">
    <property type="nucleotide sequence ID" value="NZ_JACCBI010000001.1"/>
</dbReference>
<dbReference type="InterPro" id="IPR035447">
    <property type="entry name" value="DNA_topo_I_N_sf"/>
</dbReference>
<organism evidence="10 11">
    <name type="scientific">Agromyces atrinae</name>
    <dbReference type="NCBI Taxonomy" id="592376"/>
    <lineage>
        <taxon>Bacteria</taxon>
        <taxon>Bacillati</taxon>
        <taxon>Actinomycetota</taxon>
        <taxon>Actinomycetes</taxon>
        <taxon>Micrococcales</taxon>
        <taxon>Microbacteriaceae</taxon>
        <taxon>Agromyces</taxon>
    </lineage>
</organism>
<comment type="catalytic activity">
    <reaction evidence="1">
        <text>ATP-independent breakage of single-stranded DNA, followed by passage and rejoining.</text>
        <dbReference type="EC" id="5.6.2.1"/>
    </reaction>
</comment>
<proteinExistence type="inferred from homology"/>
<dbReference type="Gene3D" id="3.90.15.10">
    <property type="entry name" value="Topoisomerase I, Chain A, domain 3"/>
    <property type="match status" value="1"/>
</dbReference>
<evidence type="ECO:0000256" key="6">
    <source>
        <dbReference type="ARBA" id="ARBA00023235"/>
    </source>
</evidence>
<sequence length="329" mass="36223">MRLKRVQPYSSSGYTRRRDGERFRYRDADGKPVDADERRRVIELAIPPAWNKVWISDRANAHILAVGVDAAGRRQYIYHPEWRRVRDGEKFERARRLAESLPGARTGVTRALRGDELTRDRVLAAAFRLLDTVAIRAGGESYLAENGTHGLTTLLGRHVSISGSTVQLRFPAKSGVAAEVEVVDDDLARCLGEARRSPRTRLLAWKDGSKRVPITTIDLNAYVRERTLGDFTAKDFRTLHGTITAARSLAKQGLASTERERSACIRRAVQAVADELGNTPTVARTSYIDPEVFDRYAAGELIDLSISPDSGILALLGRPGSHGAPAGAA</sequence>
<reference evidence="10 11" key="1">
    <citation type="submission" date="2019-01" db="EMBL/GenBank/DDBJ databases">
        <title>Agromyces.</title>
        <authorList>
            <person name="Li J."/>
        </authorList>
    </citation>
    <scope>NUCLEOTIDE SEQUENCE [LARGE SCALE GENOMIC DNA]</scope>
    <source>
        <strain evidence="10 11">DSM 23870</strain>
    </source>
</reference>
<dbReference type="PRINTS" id="PR00416">
    <property type="entry name" value="EUTPISMRASEI"/>
</dbReference>
<dbReference type="EMBL" id="JACCBI010000001">
    <property type="protein sequence ID" value="NYD67852.1"/>
    <property type="molecule type" value="Genomic_DNA"/>
</dbReference>
<evidence type="ECO:0000256" key="5">
    <source>
        <dbReference type="ARBA" id="ARBA00023125"/>
    </source>
</evidence>
<evidence type="ECO:0000259" key="7">
    <source>
        <dbReference type="Pfam" id="PF01028"/>
    </source>
</evidence>
<comment type="caution">
    <text evidence="10">The sequence shown here is derived from an EMBL/GenBank/DDBJ whole genome shotgun (WGS) entry which is preliminary data.</text>
</comment>
<gene>
    <name evidence="9" type="ORF">BJ972_002371</name>
    <name evidence="10" type="ORF">ESP50_01910</name>
</gene>
<keyword evidence="5" id="KW-0238">DNA-binding</keyword>
<keyword evidence="6 10" id="KW-0413">Isomerase</keyword>
<dbReference type="PROSITE" id="PS52038">
    <property type="entry name" value="TOPO_IB_2"/>
    <property type="match status" value="1"/>
</dbReference>
<dbReference type="Pfam" id="PF01028">
    <property type="entry name" value="Topoisom_I"/>
    <property type="match status" value="1"/>
</dbReference>
<keyword evidence="11" id="KW-1185">Reference proteome</keyword>
<evidence type="ECO:0000256" key="2">
    <source>
        <dbReference type="ARBA" id="ARBA00006645"/>
    </source>
</evidence>
<dbReference type="OrthoDB" id="9778962at2"/>
<evidence type="ECO:0000313" key="10">
    <source>
        <dbReference type="EMBL" id="RXZ87973.1"/>
    </source>
</evidence>
<dbReference type="AlphaFoldDB" id="A0A4Q2MBW2"/>
<feature type="domain" description="DNA topoisomerase I catalytic core eukaryotic-type" evidence="7">
    <location>
        <begin position="82"/>
        <end position="285"/>
    </location>
</feature>
<dbReference type="Gene3D" id="1.10.132.120">
    <property type="match status" value="1"/>
</dbReference>
<dbReference type="InterPro" id="IPR011010">
    <property type="entry name" value="DNA_brk_join_enz"/>
</dbReference>
<dbReference type="InterPro" id="IPR001631">
    <property type="entry name" value="TopoI"/>
</dbReference>
<dbReference type="Pfam" id="PF21338">
    <property type="entry name" value="Top1B_N_bact"/>
    <property type="match status" value="1"/>
</dbReference>
<name>A0A4Q2MBW2_9MICO</name>
<dbReference type="GO" id="GO:0003917">
    <property type="term" value="F:DNA topoisomerase type I (single strand cut, ATP-independent) activity"/>
    <property type="evidence" value="ECO:0007669"/>
    <property type="project" value="UniProtKB-EC"/>
</dbReference>
<evidence type="ECO:0000313" key="11">
    <source>
        <dbReference type="Proteomes" id="UP000292686"/>
    </source>
</evidence>
<comment type="similarity">
    <text evidence="2">Belongs to the type IB topoisomerase family.</text>
</comment>